<name>A0A228I3M5_9BURK</name>
<dbReference type="NCBIfam" id="TIGR01644">
    <property type="entry name" value="phage_P2_V"/>
    <property type="match status" value="1"/>
</dbReference>
<gene>
    <name evidence="3" type="ORF">CFB84_13660</name>
    <name evidence="2" type="ORF">CFB84_32760</name>
</gene>
<reference evidence="4" key="2">
    <citation type="submission" date="2017-06" db="EMBL/GenBank/DDBJ databases">
        <authorList>
            <person name="LiPuma J."/>
            <person name="Spilker T."/>
        </authorList>
    </citation>
    <scope>NUCLEOTIDE SEQUENCE [LARGE SCALE GENOMIC DNA]</scope>
    <source>
        <strain evidence="4">AU17325</strain>
    </source>
</reference>
<dbReference type="PIRSF" id="PIRSF012337">
    <property type="entry name" value="gp45"/>
    <property type="match status" value="1"/>
</dbReference>
<organism evidence="2 4">
    <name type="scientific">Burkholderia aenigmatica</name>
    <dbReference type="NCBI Taxonomy" id="2015348"/>
    <lineage>
        <taxon>Bacteria</taxon>
        <taxon>Pseudomonadati</taxon>
        <taxon>Pseudomonadota</taxon>
        <taxon>Betaproteobacteria</taxon>
        <taxon>Burkholderiales</taxon>
        <taxon>Burkholderiaceae</taxon>
        <taxon>Burkholderia</taxon>
        <taxon>Burkholderia cepacia complex</taxon>
    </lineage>
</organism>
<protein>
    <submittedName>
        <fullName evidence="2">Phage baseplate protein</fullName>
    </submittedName>
</protein>
<dbReference type="AlphaFoldDB" id="A0A228I3M5"/>
<feature type="domain" description="Bacteriophage Mu Gp45 N-terminal" evidence="1">
    <location>
        <begin position="21"/>
        <end position="87"/>
    </location>
</feature>
<dbReference type="InterPro" id="IPR053861">
    <property type="entry name" value="Phage_Mu_Gp45_N"/>
</dbReference>
<reference evidence="2 4" key="3">
    <citation type="submission" date="2017-08" db="EMBL/GenBank/DDBJ databases">
        <title>WGS of novel Burkholderia cepaca complex species.</title>
        <authorList>
            <person name="Lipuma J."/>
            <person name="Spilker T."/>
        </authorList>
    </citation>
    <scope>NUCLEOTIDE SEQUENCE [LARGE SCALE GENOMIC DNA]</scope>
    <source>
        <strain evidence="2 4">AU17325</strain>
    </source>
</reference>
<dbReference type="RefSeq" id="WP_089451041.1">
    <property type="nucleotide sequence ID" value="NZ_NKFA01000006.1"/>
</dbReference>
<dbReference type="InterPro" id="IPR013046">
    <property type="entry name" value="GpV/Gp45"/>
</dbReference>
<dbReference type="Proteomes" id="UP000214600">
    <property type="component" value="Unassembled WGS sequence"/>
</dbReference>
<comment type="caution">
    <text evidence="2">The sequence shown here is derived from an EMBL/GenBank/DDBJ whole genome shotgun (WGS) entry which is preliminary data.</text>
</comment>
<dbReference type="EMBL" id="NKFA01000020">
    <property type="protein sequence ID" value="OXI36775.1"/>
    <property type="molecule type" value="Genomic_DNA"/>
</dbReference>
<evidence type="ECO:0000313" key="3">
    <source>
        <dbReference type="EMBL" id="OXI45880.1"/>
    </source>
</evidence>
<dbReference type="EMBL" id="NKFA01000006">
    <property type="protein sequence ID" value="OXI45880.1"/>
    <property type="molecule type" value="Genomic_DNA"/>
</dbReference>
<dbReference type="OrthoDB" id="9802994at2"/>
<dbReference type="InterPro" id="IPR014462">
    <property type="entry name" value="Phage_Mu_Gp45"/>
</dbReference>
<dbReference type="Pfam" id="PF06890">
    <property type="entry name" value="Phage_Mu_Gp45"/>
    <property type="match status" value="1"/>
</dbReference>
<reference evidence="2" key="1">
    <citation type="submission" date="2017-06" db="EMBL/GenBank/DDBJ databases">
        <authorList>
            <person name="Kim H.J."/>
            <person name="Triplett B.A."/>
        </authorList>
    </citation>
    <scope>NUCLEOTIDE SEQUENCE [LARGE SCALE GENOMIC DNA]</scope>
    <source>
        <strain evidence="2">AU17325</strain>
    </source>
</reference>
<proteinExistence type="predicted"/>
<evidence type="ECO:0000313" key="2">
    <source>
        <dbReference type="EMBL" id="OXI36775.1"/>
    </source>
</evidence>
<evidence type="ECO:0000259" key="1">
    <source>
        <dbReference type="Pfam" id="PF06890"/>
    </source>
</evidence>
<accession>A0A228I3M5</accession>
<sequence length="200" mass="21104">MIREVQKQIDRAFAGVRQAYRAVISLCASDTPVQLAQVDGLAGETTPDVEVFQHYGITSNPPAGSMAVVVPLGGKTSHSVIVATEHASYRLAGLQPGEVAIYTDEGDSIVLRRGRVIDITTETLNIKAATAVNIDTPIVNMAQRLNVKEQITGQGGMSVSGGDGVEVDGSMKVSQDVTAAGKSLVHHKHPYDDGVTDEPL</sequence>
<evidence type="ECO:0000313" key="4">
    <source>
        <dbReference type="Proteomes" id="UP000214600"/>
    </source>
</evidence>